<evidence type="ECO:0000256" key="1">
    <source>
        <dbReference type="SAM" id="MobiDB-lite"/>
    </source>
</evidence>
<organism evidence="2 3">
    <name type="scientific">Suillus placidus</name>
    <dbReference type="NCBI Taxonomy" id="48579"/>
    <lineage>
        <taxon>Eukaryota</taxon>
        <taxon>Fungi</taxon>
        <taxon>Dikarya</taxon>
        <taxon>Basidiomycota</taxon>
        <taxon>Agaricomycotina</taxon>
        <taxon>Agaricomycetes</taxon>
        <taxon>Agaricomycetidae</taxon>
        <taxon>Boletales</taxon>
        <taxon>Suillineae</taxon>
        <taxon>Suillaceae</taxon>
        <taxon>Suillus</taxon>
    </lineage>
</organism>
<feature type="region of interest" description="Disordered" evidence="1">
    <location>
        <begin position="90"/>
        <end position="126"/>
    </location>
</feature>
<dbReference type="EMBL" id="JABBWD010000371">
    <property type="protein sequence ID" value="KAG1761288.1"/>
    <property type="molecule type" value="Genomic_DNA"/>
</dbReference>
<proteinExistence type="predicted"/>
<sequence length="408" mass="45525">MFDSAWGLANHKCSKCAQKEAGSITSLIEKWRQDWDRQLAAKSAEAPDDAEIPDFREPTPPPIVRPSGLPNRACRLPKCYRDILPPLPILPQPSQAPAADSPPQSLPTSSPSHSPTPPQSCVTQPDHYGLFRTYPDSFPSYSPDKITSLAHLSDSTHFANAQQPAAGSRPWCATTYRLMCWFHGGSTMKSLTELDHLVNEVILADDFDKADLQGFRASRELEHLDNYQGDPEDIRSSFSMADGWIETSVKICLPADGVKHPSEESAPEFAVPGLFYHRPLEVLKTAFREASAEQFHLTPFETSFQPSPNEPVECVYSELYMSPAMINKHRKIASTPRVDSCTLEMVVASIMLWSDSTHLASFGTASLWPIYMYFGNQSKYVRGKPSCFAAHHLAYIPKLTDTIQDFYQ</sequence>
<feature type="region of interest" description="Disordered" evidence="1">
    <location>
        <begin position="39"/>
        <end position="68"/>
    </location>
</feature>
<evidence type="ECO:0000313" key="2">
    <source>
        <dbReference type="EMBL" id="KAG1761288.1"/>
    </source>
</evidence>
<gene>
    <name evidence="2" type="ORF">EV702DRAFT_1207343</name>
</gene>
<dbReference type="AlphaFoldDB" id="A0A9P6ZFM5"/>
<keyword evidence="3" id="KW-1185">Reference proteome</keyword>
<feature type="compositionally biased region" description="Low complexity" evidence="1">
    <location>
        <begin position="92"/>
        <end position="113"/>
    </location>
</feature>
<name>A0A9P6ZFM5_9AGAM</name>
<evidence type="ECO:0000313" key="3">
    <source>
        <dbReference type="Proteomes" id="UP000714275"/>
    </source>
</evidence>
<accession>A0A9P6ZFM5</accession>
<dbReference type="Pfam" id="PF18759">
    <property type="entry name" value="Plavaka"/>
    <property type="match status" value="1"/>
</dbReference>
<dbReference type="Proteomes" id="UP000714275">
    <property type="component" value="Unassembled WGS sequence"/>
</dbReference>
<comment type="caution">
    <text evidence="2">The sequence shown here is derived from an EMBL/GenBank/DDBJ whole genome shotgun (WGS) entry which is preliminary data.</text>
</comment>
<dbReference type="InterPro" id="IPR041078">
    <property type="entry name" value="Plavaka"/>
</dbReference>
<dbReference type="OrthoDB" id="3208495at2759"/>
<protein>
    <submittedName>
        <fullName evidence="2">Uncharacterized protein</fullName>
    </submittedName>
</protein>
<reference evidence="2" key="1">
    <citation type="journal article" date="2020" name="New Phytol.">
        <title>Comparative genomics reveals dynamic genome evolution in host specialist ectomycorrhizal fungi.</title>
        <authorList>
            <person name="Lofgren L.A."/>
            <person name="Nguyen N.H."/>
            <person name="Vilgalys R."/>
            <person name="Ruytinx J."/>
            <person name="Liao H.L."/>
            <person name="Branco S."/>
            <person name="Kuo A."/>
            <person name="LaButti K."/>
            <person name="Lipzen A."/>
            <person name="Andreopoulos W."/>
            <person name="Pangilinan J."/>
            <person name="Riley R."/>
            <person name="Hundley H."/>
            <person name="Na H."/>
            <person name="Barry K."/>
            <person name="Grigoriev I.V."/>
            <person name="Stajich J.E."/>
            <person name="Kennedy P.G."/>
        </authorList>
    </citation>
    <scope>NUCLEOTIDE SEQUENCE</scope>
    <source>
        <strain evidence="2">DOB743</strain>
    </source>
</reference>